<name>A0ABQ8SNE6_PERAM</name>
<organism evidence="1 2">
    <name type="scientific">Periplaneta americana</name>
    <name type="common">American cockroach</name>
    <name type="synonym">Blatta americana</name>
    <dbReference type="NCBI Taxonomy" id="6978"/>
    <lineage>
        <taxon>Eukaryota</taxon>
        <taxon>Metazoa</taxon>
        <taxon>Ecdysozoa</taxon>
        <taxon>Arthropoda</taxon>
        <taxon>Hexapoda</taxon>
        <taxon>Insecta</taxon>
        <taxon>Pterygota</taxon>
        <taxon>Neoptera</taxon>
        <taxon>Polyneoptera</taxon>
        <taxon>Dictyoptera</taxon>
        <taxon>Blattodea</taxon>
        <taxon>Blattoidea</taxon>
        <taxon>Blattidae</taxon>
        <taxon>Blattinae</taxon>
        <taxon>Periplaneta</taxon>
    </lineage>
</organism>
<dbReference type="SUPFAM" id="SSF47565">
    <property type="entry name" value="Insect pheromone/odorant-binding proteins"/>
    <property type="match status" value="1"/>
</dbReference>
<comment type="caution">
    <text evidence="1">The sequence shown here is derived from an EMBL/GenBank/DDBJ whole genome shotgun (WGS) entry which is preliminary data.</text>
</comment>
<protein>
    <recommendedName>
        <fullName evidence="3">Odorant-binding protein</fullName>
    </recommendedName>
</protein>
<evidence type="ECO:0000313" key="1">
    <source>
        <dbReference type="EMBL" id="KAJ4435301.1"/>
    </source>
</evidence>
<reference evidence="1 2" key="1">
    <citation type="journal article" date="2022" name="Allergy">
        <title>Genome assembly and annotation of Periplaneta americana reveal a comprehensive cockroach allergen profile.</title>
        <authorList>
            <person name="Wang L."/>
            <person name="Xiong Q."/>
            <person name="Saelim N."/>
            <person name="Wang L."/>
            <person name="Nong W."/>
            <person name="Wan A.T."/>
            <person name="Shi M."/>
            <person name="Liu X."/>
            <person name="Cao Q."/>
            <person name="Hui J.H.L."/>
            <person name="Sookrung N."/>
            <person name="Leung T.F."/>
            <person name="Tungtrongchitr A."/>
            <person name="Tsui S.K.W."/>
        </authorList>
    </citation>
    <scope>NUCLEOTIDE SEQUENCE [LARGE SCALE GENOMIC DNA]</scope>
    <source>
        <strain evidence="1">PWHHKU_190912</strain>
    </source>
</reference>
<accession>A0ABQ8SNE6</accession>
<dbReference type="InterPro" id="IPR036728">
    <property type="entry name" value="PBP_GOBP_sf"/>
</dbReference>
<dbReference type="Proteomes" id="UP001148838">
    <property type="component" value="Unassembled WGS sequence"/>
</dbReference>
<sequence>MHLVHSGLELETVFTYTKPRTLLRIRREEENPNAFYMPCCKIKMNVSVENDITRQCQQDLDDKYGLKLPVYKVSDRTEQQEEKYDNAFYEQESLVFRNRSACYAQCILQKHNAADADGNVIPEKAVEFLKSIIPLTNDDFWGAVNDVCVPVRDDRPFVCKANSMLFKDCAHYMSDVNVFILIFLYCRNTSPLEFVT</sequence>
<evidence type="ECO:0008006" key="3">
    <source>
        <dbReference type="Google" id="ProtNLM"/>
    </source>
</evidence>
<evidence type="ECO:0000313" key="2">
    <source>
        <dbReference type="Proteomes" id="UP001148838"/>
    </source>
</evidence>
<gene>
    <name evidence="1" type="ORF">ANN_17911</name>
</gene>
<dbReference type="InterPro" id="IPR006170">
    <property type="entry name" value="PBP/GOBP"/>
</dbReference>
<keyword evidence="2" id="KW-1185">Reference proteome</keyword>
<proteinExistence type="predicted"/>
<dbReference type="EMBL" id="JAJSOF020000023">
    <property type="protein sequence ID" value="KAJ4435301.1"/>
    <property type="molecule type" value="Genomic_DNA"/>
</dbReference>
<dbReference type="Pfam" id="PF01395">
    <property type="entry name" value="PBP_GOBP"/>
    <property type="match status" value="1"/>
</dbReference>